<reference evidence="4" key="2">
    <citation type="submission" date="2019-07" db="EMBL/GenBank/DDBJ databases">
        <authorList>
            <person name="Yang Y."/>
            <person name="Bocs S."/>
            <person name="Baudouin L."/>
        </authorList>
    </citation>
    <scope>NUCLEOTIDE SEQUENCE</scope>
    <source>
        <tissue evidence="4">Spear leaf of Hainan Tall coconut</tissue>
    </source>
</reference>
<dbReference type="GO" id="GO:0004497">
    <property type="term" value="F:monooxygenase activity"/>
    <property type="evidence" value="ECO:0007669"/>
    <property type="project" value="UniProtKB-KW"/>
</dbReference>
<dbReference type="EMBL" id="CM017872">
    <property type="protein sequence ID" value="KAG1328117.1"/>
    <property type="molecule type" value="Genomic_DNA"/>
</dbReference>
<feature type="region of interest" description="Disordered" evidence="3">
    <location>
        <begin position="135"/>
        <end position="158"/>
    </location>
</feature>
<dbReference type="InterPro" id="IPR002401">
    <property type="entry name" value="Cyt_P450_E_grp-I"/>
</dbReference>
<dbReference type="PANTHER" id="PTHR47952">
    <property type="entry name" value="TRYPTAMINE 5-HYDROXYLASE"/>
    <property type="match status" value="1"/>
</dbReference>
<dbReference type="PRINTS" id="PR00463">
    <property type="entry name" value="EP450I"/>
</dbReference>
<dbReference type="SUPFAM" id="SSF48264">
    <property type="entry name" value="Cytochrome P450"/>
    <property type="match status" value="1"/>
</dbReference>
<sequence length="158" mass="17905">MRILEWGMVEIVRNPEVMKKLPDEVKGIANGKGLVTEEKLSEMNNLKAAIQGYDVPKKTRVLLMLGPLEETQNIGKHQGNSERFLSNTIDFKGNDFQFIPFGAGWKICPGMNFAVATLELALENLVHQFNWEVPHDKREDGHGRRSRPAHKLKEGKTL</sequence>
<evidence type="ECO:0000256" key="3">
    <source>
        <dbReference type="SAM" id="MobiDB-lite"/>
    </source>
</evidence>
<dbReference type="InterPro" id="IPR001128">
    <property type="entry name" value="Cyt_P450"/>
</dbReference>
<dbReference type="GO" id="GO:0016705">
    <property type="term" value="F:oxidoreductase activity, acting on paired donors, with incorporation or reduction of molecular oxygen"/>
    <property type="evidence" value="ECO:0007669"/>
    <property type="project" value="InterPro"/>
</dbReference>
<dbReference type="GO" id="GO:0005506">
    <property type="term" value="F:iron ion binding"/>
    <property type="evidence" value="ECO:0007669"/>
    <property type="project" value="InterPro"/>
</dbReference>
<dbReference type="GO" id="GO:0020037">
    <property type="term" value="F:heme binding"/>
    <property type="evidence" value="ECO:0007669"/>
    <property type="project" value="InterPro"/>
</dbReference>
<dbReference type="OrthoDB" id="785055at2759"/>
<keyword evidence="1 2" id="KW-0408">Iron</keyword>
<gene>
    <name evidence="4" type="ORF">COCNU_01G020510</name>
</gene>
<comment type="similarity">
    <text evidence="2">Belongs to the cytochrome P450 family.</text>
</comment>
<dbReference type="PANTHER" id="PTHR47952:SF3">
    <property type="entry name" value="CYTOCHROME P450 71B3-LIKE"/>
    <property type="match status" value="1"/>
</dbReference>
<keyword evidence="5" id="KW-1185">Reference proteome</keyword>
<dbReference type="InterPro" id="IPR017972">
    <property type="entry name" value="Cyt_P450_CS"/>
</dbReference>
<evidence type="ECO:0000313" key="5">
    <source>
        <dbReference type="Proteomes" id="UP000797356"/>
    </source>
</evidence>
<comment type="cofactor">
    <cofactor evidence="1">
        <name>heme</name>
        <dbReference type="ChEBI" id="CHEBI:30413"/>
    </cofactor>
</comment>
<organism evidence="4 5">
    <name type="scientific">Cocos nucifera</name>
    <name type="common">Coconut palm</name>
    <dbReference type="NCBI Taxonomy" id="13894"/>
    <lineage>
        <taxon>Eukaryota</taxon>
        <taxon>Viridiplantae</taxon>
        <taxon>Streptophyta</taxon>
        <taxon>Embryophyta</taxon>
        <taxon>Tracheophyta</taxon>
        <taxon>Spermatophyta</taxon>
        <taxon>Magnoliopsida</taxon>
        <taxon>Liliopsida</taxon>
        <taxon>Arecaceae</taxon>
        <taxon>Arecoideae</taxon>
        <taxon>Cocoseae</taxon>
        <taxon>Attaleinae</taxon>
        <taxon>Cocos</taxon>
    </lineage>
</organism>
<dbReference type="InterPro" id="IPR036396">
    <property type="entry name" value="Cyt_P450_sf"/>
</dbReference>
<accession>A0A8K0HWW3</accession>
<dbReference type="Pfam" id="PF00067">
    <property type="entry name" value="p450"/>
    <property type="match status" value="1"/>
</dbReference>
<evidence type="ECO:0000256" key="2">
    <source>
        <dbReference type="RuleBase" id="RU000461"/>
    </source>
</evidence>
<dbReference type="Gene3D" id="1.10.630.10">
    <property type="entry name" value="Cytochrome P450"/>
    <property type="match status" value="2"/>
</dbReference>
<keyword evidence="2" id="KW-0560">Oxidoreductase</keyword>
<dbReference type="Proteomes" id="UP000797356">
    <property type="component" value="Chromosome 1"/>
</dbReference>
<keyword evidence="1 2" id="KW-0349">Heme</keyword>
<keyword evidence="2" id="KW-0503">Monooxygenase</keyword>
<protein>
    <submittedName>
        <fullName evidence="4">Putative Cytochrome P450 71A8</fullName>
    </submittedName>
</protein>
<reference evidence="4" key="1">
    <citation type="journal article" date="2017" name="Gigascience">
        <title>The genome draft of coconut (Cocos nucifera).</title>
        <authorList>
            <person name="Xiao Y."/>
            <person name="Xu P."/>
            <person name="Fan H."/>
            <person name="Baudouin L."/>
            <person name="Xia W."/>
            <person name="Bocs S."/>
            <person name="Xu J."/>
            <person name="Li Q."/>
            <person name="Guo A."/>
            <person name="Zhou L."/>
            <person name="Li J."/>
            <person name="Wu Y."/>
            <person name="Ma Z."/>
            <person name="Armero A."/>
            <person name="Issali A.E."/>
            <person name="Liu N."/>
            <person name="Peng M."/>
            <person name="Yang Y."/>
        </authorList>
    </citation>
    <scope>NUCLEOTIDE SEQUENCE</scope>
    <source>
        <tissue evidence="4">Spear leaf of Hainan Tall coconut</tissue>
    </source>
</reference>
<comment type="caution">
    <text evidence="4">The sequence shown here is derived from an EMBL/GenBank/DDBJ whole genome shotgun (WGS) entry which is preliminary data.</text>
</comment>
<dbReference type="AlphaFoldDB" id="A0A8K0HWW3"/>
<feature type="binding site" description="axial binding residue" evidence="1">
    <location>
        <position position="108"/>
    </location>
    <ligand>
        <name>heme</name>
        <dbReference type="ChEBI" id="CHEBI:30413"/>
    </ligand>
    <ligandPart>
        <name>Fe</name>
        <dbReference type="ChEBI" id="CHEBI:18248"/>
    </ligandPart>
</feature>
<dbReference type="PROSITE" id="PS00086">
    <property type="entry name" value="CYTOCHROME_P450"/>
    <property type="match status" value="1"/>
</dbReference>
<name>A0A8K0HWW3_COCNU</name>
<keyword evidence="1 2" id="KW-0479">Metal-binding</keyword>
<proteinExistence type="inferred from homology"/>
<evidence type="ECO:0000313" key="4">
    <source>
        <dbReference type="EMBL" id="KAG1328117.1"/>
    </source>
</evidence>
<evidence type="ECO:0000256" key="1">
    <source>
        <dbReference type="PIRSR" id="PIRSR602401-1"/>
    </source>
</evidence>